<protein>
    <submittedName>
        <fullName evidence="4">Phosphoribosyltransferase</fullName>
    </submittedName>
</protein>
<dbReference type="InterPro" id="IPR029057">
    <property type="entry name" value="PRTase-like"/>
</dbReference>
<keyword evidence="2 4" id="KW-0808">Transferase</keyword>
<dbReference type="Gene3D" id="3.40.50.2020">
    <property type="match status" value="1"/>
</dbReference>
<proteinExistence type="predicted"/>
<dbReference type="CDD" id="cd06223">
    <property type="entry name" value="PRTases_typeI"/>
    <property type="match status" value="1"/>
</dbReference>
<dbReference type="Pfam" id="PF00156">
    <property type="entry name" value="Pribosyltran"/>
    <property type="match status" value="1"/>
</dbReference>
<evidence type="ECO:0000256" key="2">
    <source>
        <dbReference type="ARBA" id="ARBA00022679"/>
    </source>
</evidence>
<accession>A0A6B2R1P2</accession>
<dbReference type="GO" id="GO:0016757">
    <property type="term" value="F:glycosyltransferase activity"/>
    <property type="evidence" value="ECO:0007669"/>
    <property type="project" value="UniProtKB-KW"/>
</dbReference>
<name>A0A6B2R1P2_9BURK</name>
<evidence type="ECO:0000259" key="3">
    <source>
        <dbReference type="Pfam" id="PF00156"/>
    </source>
</evidence>
<keyword evidence="1 4" id="KW-0328">Glycosyltransferase</keyword>
<dbReference type="EMBL" id="JAAGRN010000006">
    <property type="protein sequence ID" value="NDY83554.1"/>
    <property type="molecule type" value="Genomic_DNA"/>
</dbReference>
<dbReference type="AlphaFoldDB" id="A0A6B2R1P2"/>
<feature type="domain" description="Phosphoribosyltransferase" evidence="3">
    <location>
        <begin position="17"/>
        <end position="166"/>
    </location>
</feature>
<reference evidence="4" key="1">
    <citation type="submission" date="2020-02" db="EMBL/GenBank/DDBJ databases">
        <authorList>
            <person name="Chen W.-M."/>
        </authorList>
    </citation>
    <scope>NUCLEOTIDE SEQUENCE</scope>
    <source>
        <strain evidence="4">NBD-18</strain>
    </source>
</reference>
<dbReference type="SUPFAM" id="SSF53271">
    <property type="entry name" value="PRTase-like"/>
    <property type="match status" value="1"/>
</dbReference>
<dbReference type="PANTHER" id="PTHR43363">
    <property type="entry name" value="HYPOXANTHINE PHOSPHORIBOSYLTRANSFERASE"/>
    <property type="match status" value="1"/>
</dbReference>
<evidence type="ECO:0000313" key="4">
    <source>
        <dbReference type="EMBL" id="NDY83554.1"/>
    </source>
</evidence>
<sequence length="183" mass="20439">MQDQKTPPSTDRDLWVSWDEYHDLIEQLVLIVARSGIEFDHVLCLARGGLRVGDVISRVLDRPLAILSTSSYRASGGSEQGELYVAPSVTSAQGPLSGRVLVVDDLVDSGVTLAEVVRMLPERYPDITAVKSAVIWFKAISSFVPDFYVRFLTTNPWIHQPFEAYDHQRPRDLAEIRAKNPSS</sequence>
<organism evidence="4">
    <name type="scientific">Sheuella amnicola</name>
    <dbReference type="NCBI Taxonomy" id="2707330"/>
    <lineage>
        <taxon>Bacteria</taxon>
        <taxon>Pseudomonadati</taxon>
        <taxon>Pseudomonadota</taxon>
        <taxon>Betaproteobacteria</taxon>
        <taxon>Burkholderiales</taxon>
        <taxon>Alcaligenaceae</taxon>
        <taxon>Sheuella</taxon>
    </lineage>
</organism>
<dbReference type="InterPro" id="IPR000836">
    <property type="entry name" value="PRTase_dom"/>
</dbReference>
<gene>
    <name evidence="4" type="ORF">G3I67_09955</name>
</gene>
<comment type="caution">
    <text evidence="4">The sequence shown here is derived from an EMBL/GenBank/DDBJ whole genome shotgun (WGS) entry which is preliminary data.</text>
</comment>
<evidence type="ECO:0000256" key="1">
    <source>
        <dbReference type="ARBA" id="ARBA00022676"/>
    </source>
</evidence>
<dbReference type="PANTHER" id="PTHR43363:SF1">
    <property type="entry name" value="HYPOXANTHINE-GUANINE PHOSPHORIBOSYLTRANSFERASE"/>
    <property type="match status" value="1"/>
</dbReference>